<comment type="similarity">
    <text evidence="1">Belongs to the transglycosylase Slt family.</text>
</comment>
<dbReference type="AlphaFoldDB" id="A0A1H3IX78"/>
<dbReference type="SUPFAM" id="SSF53955">
    <property type="entry name" value="Lysozyme-like"/>
    <property type="match status" value="1"/>
</dbReference>
<dbReference type="PANTHER" id="PTHR37423:SF2">
    <property type="entry name" value="MEMBRANE-BOUND LYTIC MUREIN TRANSGLYCOSYLASE C"/>
    <property type="match status" value="1"/>
</dbReference>
<dbReference type="EMBL" id="FNOW01000049">
    <property type="protein sequence ID" value="SDY32336.1"/>
    <property type="molecule type" value="Genomic_DNA"/>
</dbReference>
<evidence type="ECO:0000256" key="1">
    <source>
        <dbReference type="ARBA" id="ARBA00007734"/>
    </source>
</evidence>
<dbReference type="GO" id="GO:0000270">
    <property type="term" value="P:peptidoglycan metabolic process"/>
    <property type="evidence" value="ECO:0007669"/>
    <property type="project" value="InterPro"/>
</dbReference>
<evidence type="ECO:0000259" key="3">
    <source>
        <dbReference type="Pfam" id="PF13511"/>
    </source>
</evidence>
<sequence>MGQSVITSNNQSNGWTWSLRQTACALALVCGASGLMRAEPTRADIYKYVDAAGNVYFTDAPLQGNRYKLEWHRESQTVARAVVSRPLPKSRPPTISHAPLPATKLSASLASRRALYHTLVLANARRYGLSPSLLHAVIRAESAYDPSAVSRAGAQGLMQLMPGTAARYGVQNSFDPAENIRGGAAYLRDLLDMFDQDVKLALAGYNAGEGAVIKHGRQIPPYAETQDYVRKVLSFYAAERPNSFILSAR</sequence>
<dbReference type="Pfam" id="PF13511">
    <property type="entry name" value="DUF4124"/>
    <property type="match status" value="1"/>
</dbReference>
<dbReference type="Pfam" id="PF01464">
    <property type="entry name" value="SLT"/>
    <property type="match status" value="1"/>
</dbReference>
<dbReference type="PANTHER" id="PTHR37423">
    <property type="entry name" value="SOLUBLE LYTIC MUREIN TRANSGLYCOSYLASE-RELATED"/>
    <property type="match status" value="1"/>
</dbReference>
<dbReference type="PROSITE" id="PS00922">
    <property type="entry name" value="TRANSGLYCOSYLASE"/>
    <property type="match status" value="1"/>
</dbReference>
<evidence type="ECO:0000313" key="5">
    <source>
        <dbReference type="Proteomes" id="UP000198672"/>
    </source>
</evidence>
<dbReference type="InterPro" id="IPR023346">
    <property type="entry name" value="Lysozyme-like_dom_sf"/>
</dbReference>
<evidence type="ECO:0008006" key="6">
    <source>
        <dbReference type="Google" id="ProtNLM"/>
    </source>
</evidence>
<protein>
    <recommendedName>
        <fullName evidence="6">Soluble lytic murein transglycosylase</fullName>
    </recommendedName>
</protein>
<feature type="domain" description="DUF4124" evidence="3">
    <location>
        <begin position="40"/>
        <end position="94"/>
    </location>
</feature>
<organism evidence="4 5">
    <name type="scientific">Allochromatium warmingii</name>
    <name type="common">Chromatium warmingii</name>
    <dbReference type="NCBI Taxonomy" id="61595"/>
    <lineage>
        <taxon>Bacteria</taxon>
        <taxon>Pseudomonadati</taxon>
        <taxon>Pseudomonadota</taxon>
        <taxon>Gammaproteobacteria</taxon>
        <taxon>Chromatiales</taxon>
        <taxon>Chromatiaceae</taxon>
        <taxon>Allochromatium</taxon>
    </lineage>
</organism>
<gene>
    <name evidence="4" type="ORF">SAMN05421644_14913</name>
</gene>
<evidence type="ECO:0000313" key="4">
    <source>
        <dbReference type="EMBL" id="SDY32336.1"/>
    </source>
</evidence>
<dbReference type="Gene3D" id="1.10.530.10">
    <property type="match status" value="1"/>
</dbReference>
<dbReference type="InterPro" id="IPR008258">
    <property type="entry name" value="Transglycosylase_SLT_dom_1"/>
</dbReference>
<dbReference type="GO" id="GO:0008933">
    <property type="term" value="F:peptidoglycan lytic transglycosylase activity"/>
    <property type="evidence" value="ECO:0007669"/>
    <property type="project" value="InterPro"/>
</dbReference>
<feature type="domain" description="Transglycosylase SLT" evidence="2">
    <location>
        <begin position="121"/>
        <end position="218"/>
    </location>
</feature>
<dbReference type="STRING" id="61595.SAMN05421644_14913"/>
<dbReference type="Proteomes" id="UP000198672">
    <property type="component" value="Unassembled WGS sequence"/>
</dbReference>
<reference evidence="5" key="1">
    <citation type="submission" date="2016-10" db="EMBL/GenBank/DDBJ databases">
        <authorList>
            <person name="Varghese N."/>
            <person name="Submissions S."/>
        </authorList>
    </citation>
    <scope>NUCLEOTIDE SEQUENCE [LARGE SCALE GENOMIC DNA]</scope>
    <source>
        <strain evidence="5">DSM 173</strain>
    </source>
</reference>
<dbReference type="InterPro" id="IPR025392">
    <property type="entry name" value="DUF4124"/>
</dbReference>
<dbReference type="InterPro" id="IPR000189">
    <property type="entry name" value="Transglyc_AS"/>
</dbReference>
<dbReference type="GO" id="GO:0016020">
    <property type="term" value="C:membrane"/>
    <property type="evidence" value="ECO:0007669"/>
    <property type="project" value="InterPro"/>
</dbReference>
<proteinExistence type="inferred from homology"/>
<evidence type="ECO:0000259" key="2">
    <source>
        <dbReference type="Pfam" id="PF01464"/>
    </source>
</evidence>
<keyword evidence="5" id="KW-1185">Reference proteome</keyword>
<accession>A0A1H3IX78</accession>
<name>A0A1H3IX78_ALLWA</name>
<dbReference type="CDD" id="cd00254">
    <property type="entry name" value="LT-like"/>
    <property type="match status" value="1"/>
</dbReference>